<feature type="compositionally biased region" description="Basic and acidic residues" evidence="1">
    <location>
        <begin position="270"/>
        <end position="280"/>
    </location>
</feature>
<feature type="region of interest" description="Disordered" evidence="1">
    <location>
        <begin position="254"/>
        <end position="280"/>
    </location>
</feature>
<organism evidence="2 3">
    <name type="scientific">Thalassiosira oceanica</name>
    <name type="common">Marine diatom</name>
    <dbReference type="NCBI Taxonomy" id="159749"/>
    <lineage>
        <taxon>Eukaryota</taxon>
        <taxon>Sar</taxon>
        <taxon>Stramenopiles</taxon>
        <taxon>Ochrophyta</taxon>
        <taxon>Bacillariophyta</taxon>
        <taxon>Coscinodiscophyceae</taxon>
        <taxon>Thalassiosirophycidae</taxon>
        <taxon>Thalassiosirales</taxon>
        <taxon>Thalassiosiraceae</taxon>
        <taxon>Thalassiosira</taxon>
    </lineage>
</organism>
<dbReference type="Proteomes" id="UP000266841">
    <property type="component" value="Unassembled WGS sequence"/>
</dbReference>
<proteinExistence type="predicted"/>
<sequence length="280" mass="30483">PLLPPDERRQGRVGVRPRHRSRDRPEPPGGALGDVRAPRGLGFVPVHPPRPAVVGVRERDMDGPLRGLGEHTRDGREDDGDGPRGGDAGRAFFVRRRDREGGGGGWAGRARRGLARVAQAGDAARVRGAVERGSHGLLHLPRHAVPPRPPGGLRGLRRLLPRDVGRGLAPVEGPLRRRGRLAGGQGEPLRLLRPGASLRRGGESRTWHREDASRRRALRRVGLEEVQGPMLSVPSNDGDDRYENVHPTHKEWALGAPVRPPEGVSFQGFRGHEGQNVAHE</sequence>
<comment type="caution">
    <text evidence="2">The sequence shown here is derived from an EMBL/GenBank/DDBJ whole genome shotgun (WGS) entry which is preliminary data.</text>
</comment>
<evidence type="ECO:0000313" key="2">
    <source>
        <dbReference type="EMBL" id="EJK64260.1"/>
    </source>
</evidence>
<feature type="non-terminal residue" evidence="2">
    <location>
        <position position="1"/>
    </location>
</feature>
<name>K0SG12_THAOC</name>
<evidence type="ECO:0000256" key="1">
    <source>
        <dbReference type="SAM" id="MobiDB-lite"/>
    </source>
</evidence>
<evidence type="ECO:0000313" key="3">
    <source>
        <dbReference type="Proteomes" id="UP000266841"/>
    </source>
</evidence>
<feature type="compositionally biased region" description="Basic and acidic residues" evidence="1">
    <location>
        <begin position="56"/>
        <end position="84"/>
    </location>
</feature>
<feature type="compositionally biased region" description="Basic and acidic residues" evidence="1">
    <location>
        <begin position="1"/>
        <end position="10"/>
    </location>
</feature>
<dbReference type="EMBL" id="AGNL01017464">
    <property type="protein sequence ID" value="EJK64260.1"/>
    <property type="molecule type" value="Genomic_DNA"/>
</dbReference>
<reference evidence="2 3" key="1">
    <citation type="journal article" date="2012" name="Genome Biol.">
        <title>Genome and low-iron response of an oceanic diatom adapted to chronic iron limitation.</title>
        <authorList>
            <person name="Lommer M."/>
            <person name="Specht M."/>
            <person name="Roy A.S."/>
            <person name="Kraemer L."/>
            <person name="Andreson R."/>
            <person name="Gutowska M.A."/>
            <person name="Wolf J."/>
            <person name="Bergner S.V."/>
            <person name="Schilhabel M.B."/>
            <person name="Klostermeier U.C."/>
            <person name="Beiko R.G."/>
            <person name="Rosenstiel P."/>
            <person name="Hippler M."/>
            <person name="Laroche J."/>
        </authorList>
    </citation>
    <scope>NUCLEOTIDE SEQUENCE [LARGE SCALE GENOMIC DNA]</scope>
    <source>
        <strain evidence="2 3">CCMP1005</strain>
    </source>
</reference>
<accession>K0SG12</accession>
<dbReference type="AlphaFoldDB" id="K0SG12"/>
<protein>
    <submittedName>
        <fullName evidence="2">Uncharacterized protein</fullName>
    </submittedName>
</protein>
<feature type="region of interest" description="Disordered" evidence="1">
    <location>
        <begin position="1"/>
        <end position="111"/>
    </location>
</feature>
<keyword evidence="3" id="KW-1185">Reference proteome</keyword>
<gene>
    <name evidence="2" type="ORF">THAOC_15022</name>
</gene>